<dbReference type="SUPFAM" id="SSF46565">
    <property type="entry name" value="Chaperone J-domain"/>
    <property type="match status" value="1"/>
</dbReference>
<organism evidence="6 7">
    <name type="scientific">Ananas comosus</name>
    <name type="common">Pineapple</name>
    <name type="synonym">Ananas ananas</name>
    <dbReference type="NCBI Taxonomy" id="4615"/>
    <lineage>
        <taxon>Eukaryota</taxon>
        <taxon>Viridiplantae</taxon>
        <taxon>Streptophyta</taxon>
        <taxon>Embryophyta</taxon>
        <taxon>Tracheophyta</taxon>
        <taxon>Spermatophyta</taxon>
        <taxon>Magnoliopsida</taxon>
        <taxon>Liliopsida</taxon>
        <taxon>Poales</taxon>
        <taxon>Bromeliaceae</taxon>
        <taxon>Bromelioideae</taxon>
        <taxon>Ananas</taxon>
    </lineage>
</organism>
<dbReference type="GO" id="GO:0005783">
    <property type="term" value="C:endoplasmic reticulum"/>
    <property type="evidence" value="ECO:0007669"/>
    <property type="project" value="UniProtKB-ARBA"/>
</dbReference>
<keyword evidence="2" id="KW-0472">Membrane</keyword>
<protein>
    <submittedName>
        <fullName evidence="6 9">Chaperone protein dnaJ 13</fullName>
    </submittedName>
</protein>
<dbReference type="PANTHER" id="PTHR44914:SF1">
    <property type="entry name" value="CHAPERONE PROTEIN DNAJ 13"/>
    <property type="match status" value="1"/>
</dbReference>
<evidence type="ECO:0000256" key="3">
    <source>
        <dbReference type="ARBA" id="ARBA00023186"/>
    </source>
</evidence>
<sequence length="538" mass="60106">MKEPEAPEKDLYARLHLSPDASDEEIRKAYRQWAQIYHPDKYQDPQMKDIATENFQRIRDAYEVLSDEHKRQIYDIYGMEGLNSGLELGPKLNRPEEIKEELERLRRRREEEKLFAHARPSGSLLANLSVPQYLEGGGIIRGMAMSSEVQSQISKRNTVAIGGNLVVTGKAGTGAATVLLRHHASSAASIEFMATAGLRSLVGIQTTRQVSAHSTATSGLSVSLRDGSINLSNGWTRQLSEHTVGNIQLVLGTESTIGVGWQKKNDKTTAAGEVKFGTSFFGASAHYTHHFSSKSHGRIAGRIGSTALEFEIGGGRRISDFSTVRMLYNIGIQGISWRFELHRAGQKLVIPVLLFRELNALVATSTLLIPSSLYFLLKTYIVKPYYLRRERQKALEKMESLSTQVHEAREAAKRAQKLLENVANRKKNKQLEKDGLVITRAIYGNRKLIRESSEHSEVKDDAASQLLDVTLPLNFLVTDSGQLKLHAGIKKSGIMGFCDPCPGEPKQLLVEYMFSGQKYTVVVDDYDELFLPQDIHRI</sequence>
<reference evidence="6 7" key="1">
    <citation type="journal article" date="2016" name="DNA Res.">
        <title>The draft genome of MD-2 pineapple using hybrid error correction of long reads.</title>
        <authorList>
            <person name="Redwan R.M."/>
            <person name="Saidin A."/>
            <person name="Kumar S.V."/>
        </authorList>
    </citation>
    <scope>NUCLEOTIDE SEQUENCE [LARGE SCALE GENOMIC DNA]</scope>
    <source>
        <strain evidence="7">cv. MD2</strain>
        <tissue evidence="6">Leaf</tissue>
    </source>
</reference>
<dbReference type="GeneID" id="109714071"/>
<proteinExistence type="predicted"/>
<dbReference type="AlphaFoldDB" id="A0A199UJ73"/>
<reference evidence="9" key="2">
    <citation type="submission" date="2025-04" db="UniProtKB">
        <authorList>
            <consortium name="RefSeq"/>
        </authorList>
    </citation>
    <scope>IDENTIFICATION</scope>
    <source>
        <tissue evidence="9">Leaf</tissue>
    </source>
</reference>
<dbReference type="OrthoDB" id="10250354at2759"/>
<dbReference type="Pfam" id="PF11875">
    <property type="entry name" value="DnaJ-like_C11_C"/>
    <property type="match status" value="1"/>
</dbReference>
<dbReference type="Pfam" id="PF00226">
    <property type="entry name" value="DnaJ"/>
    <property type="match status" value="1"/>
</dbReference>
<dbReference type="PROSITE" id="PS50076">
    <property type="entry name" value="DNAJ_2"/>
    <property type="match status" value="1"/>
</dbReference>
<dbReference type="GO" id="GO:0016020">
    <property type="term" value="C:membrane"/>
    <property type="evidence" value="ECO:0007669"/>
    <property type="project" value="UniProtKB-SubCell"/>
</dbReference>
<dbReference type="InterPro" id="IPR042162">
    <property type="entry name" value="AtJ13"/>
</dbReference>
<dbReference type="PROSITE" id="PS00636">
    <property type="entry name" value="DNAJ_1"/>
    <property type="match status" value="1"/>
</dbReference>
<comment type="subcellular location">
    <subcellularLocation>
        <location evidence="1">Membrane</location>
    </subcellularLocation>
</comment>
<dbReference type="PRINTS" id="PR00625">
    <property type="entry name" value="JDOMAIN"/>
</dbReference>
<dbReference type="Proteomes" id="UP000092600">
    <property type="component" value="Unassembled WGS sequence"/>
</dbReference>
<dbReference type="InterPro" id="IPR036869">
    <property type="entry name" value="J_dom_sf"/>
</dbReference>
<dbReference type="InterPro" id="IPR018253">
    <property type="entry name" value="DnaJ_domain_CS"/>
</dbReference>
<dbReference type="InterPro" id="IPR024586">
    <property type="entry name" value="DnaJ-like_C11_C"/>
</dbReference>
<evidence type="ECO:0000313" key="9">
    <source>
        <dbReference type="RefSeq" id="XP_020094068.1"/>
    </source>
</evidence>
<dbReference type="Proteomes" id="UP000515123">
    <property type="component" value="Linkage group 8"/>
</dbReference>
<evidence type="ECO:0000313" key="8">
    <source>
        <dbReference type="Proteomes" id="UP000515123"/>
    </source>
</evidence>
<dbReference type="Pfam" id="PF22774">
    <property type="entry name" value="DNAJC11_beta-barrel"/>
    <property type="match status" value="1"/>
</dbReference>
<keyword evidence="3" id="KW-0143">Chaperone</keyword>
<feature type="domain" description="J" evidence="5">
    <location>
        <begin position="10"/>
        <end position="78"/>
    </location>
</feature>
<dbReference type="InterPro" id="IPR001623">
    <property type="entry name" value="DnaJ_domain"/>
</dbReference>
<evidence type="ECO:0000256" key="1">
    <source>
        <dbReference type="ARBA" id="ARBA00004370"/>
    </source>
</evidence>
<dbReference type="Gene3D" id="1.10.287.110">
    <property type="entry name" value="DnaJ domain"/>
    <property type="match status" value="1"/>
</dbReference>
<dbReference type="STRING" id="4615.A0A199UJ73"/>
<gene>
    <name evidence="9" type="primary">LOC109714071</name>
    <name evidence="6" type="ORF">ACMD2_10732</name>
</gene>
<name>A0A199UJ73_ANACO</name>
<evidence type="ECO:0000259" key="5">
    <source>
        <dbReference type="PROSITE" id="PS50076"/>
    </source>
</evidence>
<dbReference type="PANTHER" id="PTHR44914">
    <property type="entry name" value="CHAPERONE PROTEIN DNAJ 13"/>
    <property type="match status" value="1"/>
</dbReference>
<keyword evidence="8" id="KW-1185">Reference proteome</keyword>
<dbReference type="SMART" id="SM00271">
    <property type="entry name" value="DnaJ"/>
    <property type="match status" value="1"/>
</dbReference>
<feature type="coiled-coil region" evidence="4">
    <location>
        <begin position="391"/>
        <end position="432"/>
    </location>
</feature>
<dbReference type="RefSeq" id="XP_020094068.1">
    <property type="nucleotide sequence ID" value="XM_020238479.1"/>
</dbReference>
<dbReference type="InterPro" id="IPR055225">
    <property type="entry name" value="DNAJC11-like_beta-barrel"/>
</dbReference>
<evidence type="ECO:0000313" key="7">
    <source>
        <dbReference type="Proteomes" id="UP000092600"/>
    </source>
</evidence>
<dbReference type="EMBL" id="LSRQ01007631">
    <property type="protein sequence ID" value="OAY64789.1"/>
    <property type="molecule type" value="Genomic_DNA"/>
</dbReference>
<accession>A0A199UJ73</accession>
<keyword evidence="4" id="KW-0175">Coiled coil</keyword>
<evidence type="ECO:0000313" key="6">
    <source>
        <dbReference type="EMBL" id="OAY64789.1"/>
    </source>
</evidence>
<dbReference type="CDD" id="cd06257">
    <property type="entry name" value="DnaJ"/>
    <property type="match status" value="1"/>
</dbReference>
<evidence type="ECO:0000256" key="2">
    <source>
        <dbReference type="ARBA" id="ARBA00023136"/>
    </source>
</evidence>
<evidence type="ECO:0000256" key="4">
    <source>
        <dbReference type="SAM" id="Coils"/>
    </source>
</evidence>